<evidence type="ECO:0000313" key="5">
    <source>
        <dbReference type="Proteomes" id="UP001229486"/>
    </source>
</evidence>
<accession>A0AB73IQ82</accession>
<dbReference type="PANTHER" id="PTHR32022">
    <property type="entry name" value="D-GLUTAMATE CYCLASE, MITOCHONDRIAL"/>
    <property type="match status" value="1"/>
</dbReference>
<dbReference type="RefSeq" id="WP_392395920.1">
    <property type="nucleotide sequence ID" value="NZ_JAURTK010000017.1"/>
</dbReference>
<dbReference type="EC" id="4.2.1.-" evidence="3"/>
<proteinExistence type="inferred from homology"/>
<dbReference type="Proteomes" id="UP001229486">
    <property type="component" value="Unassembled WGS sequence"/>
</dbReference>
<organism evidence="4 5">
    <name type="scientific">Paraburkholderia caledonica</name>
    <dbReference type="NCBI Taxonomy" id="134536"/>
    <lineage>
        <taxon>Bacteria</taxon>
        <taxon>Pseudomonadati</taxon>
        <taxon>Pseudomonadota</taxon>
        <taxon>Betaproteobacteria</taxon>
        <taxon>Burkholderiales</taxon>
        <taxon>Burkholderiaceae</taxon>
        <taxon>Paraburkholderia</taxon>
    </lineage>
</organism>
<evidence type="ECO:0000256" key="2">
    <source>
        <dbReference type="ARBA" id="ARBA00023239"/>
    </source>
</evidence>
<dbReference type="EMBL" id="JAURTK010000017">
    <property type="protein sequence ID" value="MDP9651269.1"/>
    <property type="molecule type" value="Genomic_DNA"/>
</dbReference>
<dbReference type="PIRSF" id="PIRSF029755">
    <property type="entry name" value="UCP029755"/>
    <property type="match status" value="1"/>
</dbReference>
<evidence type="ECO:0000313" key="4">
    <source>
        <dbReference type="EMBL" id="MDP9651269.1"/>
    </source>
</evidence>
<gene>
    <name evidence="4" type="ORF">J2793_006744</name>
</gene>
<dbReference type="SUPFAM" id="SSF160920">
    <property type="entry name" value="PSTPO5379-like"/>
    <property type="match status" value="1"/>
</dbReference>
<dbReference type="NCBIfam" id="NF003969">
    <property type="entry name" value="PRK05463.1"/>
    <property type="match status" value="1"/>
</dbReference>
<protein>
    <recommendedName>
        <fullName evidence="3">Putative hydro-lyase J2793_006744</fullName>
        <ecNumber evidence="3">4.2.1.-</ecNumber>
    </recommendedName>
</protein>
<dbReference type="InterPro" id="IPR009906">
    <property type="entry name" value="D-Glu_cyclase"/>
</dbReference>
<sequence length="260" mass="28409">MDKGTLPREFRRAARAGLHDGPTAGYCEGYVQANLMILPREYADDFEKFCRLNPRACPLLAVGDAGSWALPTLGDDLDVRTDVPRYTVYRNGKYSESLTDLTGIWREDLVVFALGCSFSFEHLLLRNGLPVRHIELGGSAPVFVSNIDNLQSGPFGGKLAVSMRPFNAAQTIKAIEITSRYPQVHGAPVHFGDPREIGIADVRQPDFHGLSVVRKGEFPVFWACGLTPQVAVMAAEIPFAIGHAAGHMLITDLSIDTLLS</sequence>
<comment type="similarity">
    <text evidence="1 3">Belongs to the D-glutamate cyclase family.</text>
</comment>
<evidence type="ECO:0000256" key="1">
    <source>
        <dbReference type="ARBA" id="ARBA00007896"/>
    </source>
</evidence>
<dbReference type="Gene3D" id="3.40.1640.10">
    <property type="entry name" value="PSTPO5379-like"/>
    <property type="match status" value="1"/>
</dbReference>
<reference evidence="4" key="1">
    <citation type="submission" date="2023-07" db="EMBL/GenBank/DDBJ databases">
        <title>Sorghum-associated microbial communities from plants grown in Nebraska, USA.</title>
        <authorList>
            <person name="Schachtman D."/>
        </authorList>
    </citation>
    <scope>NUCLEOTIDE SEQUENCE</scope>
    <source>
        <strain evidence="4">DS1061</strain>
    </source>
</reference>
<dbReference type="AlphaFoldDB" id="A0AB73IQ82"/>
<comment type="caution">
    <text evidence="4">The sequence shown here is derived from an EMBL/GenBank/DDBJ whole genome shotgun (WGS) entry which is preliminary data.</text>
</comment>
<dbReference type="Gene3D" id="3.30.2040.10">
    <property type="entry name" value="PSTPO5379-like domain"/>
    <property type="match status" value="1"/>
</dbReference>
<name>A0AB73IQ82_9BURK</name>
<dbReference type="GO" id="GO:0006536">
    <property type="term" value="P:glutamate metabolic process"/>
    <property type="evidence" value="ECO:0007669"/>
    <property type="project" value="TreeGrafter"/>
</dbReference>
<dbReference type="GO" id="GO:0047820">
    <property type="term" value="F:D-glutamate cyclase activity"/>
    <property type="evidence" value="ECO:0007669"/>
    <property type="project" value="TreeGrafter"/>
</dbReference>
<evidence type="ECO:0000256" key="3">
    <source>
        <dbReference type="HAMAP-Rule" id="MF_01830"/>
    </source>
</evidence>
<dbReference type="Pfam" id="PF07286">
    <property type="entry name" value="D-Glu_cyclase"/>
    <property type="match status" value="1"/>
</dbReference>
<dbReference type="InterPro" id="IPR038021">
    <property type="entry name" value="Putative_hydro-lyase"/>
</dbReference>
<dbReference type="PANTHER" id="PTHR32022:SF10">
    <property type="entry name" value="D-GLUTAMATE CYCLASE, MITOCHONDRIAL"/>
    <property type="match status" value="1"/>
</dbReference>
<dbReference type="HAMAP" id="MF_01830">
    <property type="entry name" value="Hydro_lyase"/>
    <property type="match status" value="1"/>
</dbReference>
<dbReference type="InterPro" id="IPR016938">
    <property type="entry name" value="UPF0317"/>
</dbReference>
<keyword evidence="2 3" id="KW-0456">Lyase</keyword>